<dbReference type="PANTHER" id="PTHR36182">
    <property type="entry name" value="PROTEIN, PUTATIVE (AFU_ORTHOLOGUE AFUA_6G10930)-RELATED"/>
    <property type="match status" value="1"/>
</dbReference>
<comment type="caution">
    <text evidence="1">The sequence shown here is derived from an EMBL/GenBank/DDBJ whole genome shotgun (WGS) entry which is preliminary data.</text>
</comment>
<reference evidence="1" key="1">
    <citation type="journal article" date="2020" name="Fungal Divers.">
        <title>Resolving the Mortierellaceae phylogeny through synthesis of multi-gene phylogenetics and phylogenomics.</title>
        <authorList>
            <person name="Vandepol N."/>
            <person name="Liber J."/>
            <person name="Desiro A."/>
            <person name="Na H."/>
            <person name="Kennedy M."/>
            <person name="Barry K."/>
            <person name="Grigoriev I.V."/>
            <person name="Miller A.N."/>
            <person name="O'Donnell K."/>
            <person name="Stajich J.E."/>
            <person name="Bonito G."/>
        </authorList>
    </citation>
    <scope>NUCLEOTIDE SEQUENCE</scope>
    <source>
        <strain evidence="1">KOD1015</strain>
    </source>
</reference>
<name>A0A9P6G127_9FUNG</name>
<dbReference type="Gene3D" id="2.70.50.70">
    <property type="match status" value="1"/>
</dbReference>
<keyword evidence="2" id="KW-1185">Reference proteome</keyword>
<evidence type="ECO:0000313" key="2">
    <source>
        <dbReference type="Proteomes" id="UP000780801"/>
    </source>
</evidence>
<proteinExistence type="predicted"/>
<organism evidence="1 2">
    <name type="scientific">Lunasporangiospora selenospora</name>
    <dbReference type="NCBI Taxonomy" id="979761"/>
    <lineage>
        <taxon>Eukaryota</taxon>
        <taxon>Fungi</taxon>
        <taxon>Fungi incertae sedis</taxon>
        <taxon>Mucoromycota</taxon>
        <taxon>Mortierellomycotina</taxon>
        <taxon>Mortierellomycetes</taxon>
        <taxon>Mortierellales</taxon>
        <taxon>Mortierellaceae</taxon>
        <taxon>Lunasporangiospora</taxon>
    </lineage>
</organism>
<evidence type="ECO:0000313" key="1">
    <source>
        <dbReference type="EMBL" id="KAF9584881.1"/>
    </source>
</evidence>
<dbReference type="OrthoDB" id="2342176at2759"/>
<sequence>MIRTCLQGTVPADSTKYTIPVQIPEGAPSGNVTLQWIWHNAIGQREIYSNCADLIIEGKNGAQGSVSGVEPLYANYYPDSPIIPEFSTASNPDSHELFDKRKSGSSTFGPLSRPILPFATAILVPLLGLSGLV</sequence>
<evidence type="ECO:0008006" key="3">
    <source>
        <dbReference type="Google" id="ProtNLM"/>
    </source>
</evidence>
<gene>
    <name evidence="1" type="ORF">BGW38_004802</name>
</gene>
<dbReference type="AlphaFoldDB" id="A0A9P6G127"/>
<dbReference type="Proteomes" id="UP000780801">
    <property type="component" value="Unassembled WGS sequence"/>
</dbReference>
<dbReference type="PANTHER" id="PTHR36182:SF1">
    <property type="entry name" value="PROTEIN, PUTATIVE (AFU_ORTHOLOGUE AFUA_6G10930)-RELATED"/>
    <property type="match status" value="1"/>
</dbReference>
<protein>
    <recommendedName>
        <fullName evidence="3">Chitin-binding type-4 domain-containing protein</fullName>
    </recommendedName>
</protein>
<accession>A0A9P6G127</accession>
<dbReference type="EMBL" id="JAABOA010000306">
    <property type="protein sequence ID" value="KAF9584881.1"/>
    <property type="molecule type" value="Genomic_DNA"/>
</dbReference>